<organism evidence="1 2">
    <name type="scientific">Trametes sanguinea</name>
    <dbReference type="NCBI Taxonomy" id="158606"/>
    <lineage>
        <taxon>Eukaryota</taxon>
        <taxon>Fungi</taxon>
        <taxon>Dikarya</taxon>
        <taxon>Basidiomycota</taxon>
        <taxon>Agaricomycotina</taxon>
        <taxon>Agaricomycetes</taxon>
        <taxon>Polyporales</taxon>
        <taxon>Polyporaceae</taxon>
        <taxon>Trametes</taxon>
    </lineage>
</organism>
<accession>A0ACC1NMJ6</accession>
<gene>
    <name evidence="1" type="ORF">NUW54_g11047</name>
</gene>
<proteinExistence type="predicted"/>
<comment type="caution">
    <text evidence="1">The sequence shown here is derived from an EMBL/GenBank/DDBJ whole genome shotgun (WGS) entry which is preliminary data.</text>
</comment>
<dbReference type="EMBL" id="JANSHE010004174">
    <property type="protein sequence ID" value="KAJ2980134.1"/>
    <property type="molecule type" value="Genomic_DNA"/>
</dbReference>
<evidence type="ECO:0000313" key="1">
    <source>
        <dbReference type="EMBL" id="KAJ2980134.1"/>
    </source>
</evidence>
<evidence type="ECO:0000313" key="2">
    <source>
        <dbReference type="Proteomes" id="UP001144978"/>
    </source>
</evidence>
<name>A0ACC1NMJ6_9APHY</name>
<keyword evidence="2" id="KW-1185">Reference proteome</keyword>
<sequence>MDSVDSFTELDDDVLERIDDLEAGDAGLGLVDTGVSVPFGDARFCVSTDTVTLAPSLVIENQSIGVASTAQGFQGVDGILGIGPVDLTEGTVGGNQAVPTVTDNLFAQGTIENDLIGIFYQPTTSEGALNGELDFGSVDTGKYVVLEARENN</sequence>
<reference evidence="1" key="1">
    <citation type="submission" date="2022-08" db="EMBL/GenBank/DDBJ databases">
        <title>Genome Sequence of Pycnoporus sanguineus.</title>
        <authorList>
            <person name="Buettner E."/>
        </authorList>
    </citation>
    <scope>NUCLEOTIDE SEQUENCE</scope>
    <source>
        <strain evidence="1">CG-C14</strain>
    </source>
</reference>
<protein>
    <submittedName>
        <fullName evidence="1">Uncharacterized protein</fullName>
    </submittedName>
</protein>
<dbReference type="Proteomes" id="UP001144978">
    <property type="component" value="Unassembled WGS sequence"/>
</dbReference>